<dbReference type="NCBIfam" id="TIGR00262">
    <property type="entry name" value="trpA"/>
    <property type="match status" value="1"/>
</dbReference>
<keyword evidence="5 8" id="KW-0057">Aromatic amino acid biosynthesis</keyword>
<gene>
    <name evidence="8 10" type="primary">trpA</name>
    <name evidence="10" type="ORF">RNB18_34685</name>
</gene>
<evidence type="ECO:0000256" key="8">
    <source>
        <dbReference type="HAMAP-Rule" id="MF_00131"/>
    </source>
</evidence>
<sequence>MRTSPPSWSAARLDYALATSREEQRAPLAIYLPVNYPNRAASREALLRAAEHADVLELGVPHHSCPMDGPVIRQAATQALAGSDGFQMRDLFAAAVELTARTRTALVAMSYWEPIRSYGATAFTRELAAAGGAGVLVPDLPPHAAPLWRETAAEAGLYTVALAPRHASSARLAELGETTTGMLYAPATPGLTGTRLPLSPHLPRLVRRLREATGLPVATGVGISSPQQAAQVSCFSDAVVIGSAVIRRMQTEPDAPATAAAAACRDFAQAVRQARRPAA</sequence>
<evidence type="ECO:0000256" key="2">
    <source>
        <dbReference type="ARBA" id="ARBA00011270"/>
    </source>
</evidence>
<dbReference type="CDD" id="cd04724">
    <property type="entry name" value="Tryptophan_synthase_alpha"/>
    <property type="match status" value="1"/>
</dbReference>
<dbReference type="Pfam" id="PF00290">
    <property type="entry name" value="Trp_syntA"/>
    <property type="match status" value="1"/>
</dbReference>
<evidence type="ECO:0000313" key="11">
    <source>
        <dbReference type="Proteomes" id="UP001183824"/>
    </source>
</evidence>
<dbReference type="InterPro" id="IPR002028">
    <property type="entry name" value="Trp_synthase_suA"/>
</dbReference>
<keyword evidence="3 8" id="KW-0028">Amino-acid biosynthesis</keyword>
<proteinExistence type="inferred from homology"/>
<protein>
    <recommendedName>
        <fullName evidence="8">Tryptophan synthase alpha chain</fullName>
        <ecNumber evidence="8">4.2.1.20</ecNumber>
    </recommendedName>
</protein>
<evidence type="ECO:0000256" key="4">
    <source>
        <dbReference type="ARBA" id="ARBA00022822"/>
    </source>
</evidence>
<dbReference type="HAMAP" id="MF_00131">
    <property type="entry name" value="Trp_synth_alpha"/>
    <property type="match status" value="1"/>
</dbReference>
<evidence type="ECO:0000256" key="5">
    <source>
        <dbReference type="ARBA" id="ARBA00023141"/>
    </source>
</evidence>
<comment type="similarity">
    <text evidence="8 9">Belongs to the TrpA family.</text>
</comment>
<dbReference type="RefSeq" id="WP_311718055.1">
    <property type="nucleotide sequence ID" value="NZ_JAVREZ010000015.1"/>
</dbReference>
<evidence type="ECO:0000256" key="9">
    <source>
        <dbReference type="RuleBase" id="RU003662"/>
    </source>
</evidence>
<feature type="active site" description="Proton acceptor" evidence="8">
    <location>
        <position position="68"/>
    </location>
</feature>
<comment type="function">
    <text evidence="8">The alpha subunit is responsible for the aldol cleavage of indoleglycerol phosphate to indole and glyceraldehyde 3-phosphate.</text>
</comment>
<dbReference type="EMBL" id="JAVREZ010000015">
    <property type="protein sequence ID" value="MDT0485267.1"/>
    <property type="molecule type" value="Genomic_DNA"/>
</dbReference>
<reference evidence="11" key="1">
    <citation type="submission" date="2023-07" db="EMBL/GenBank/DDBJ databases">
        <title>30 novel species of actinomycetes from the DSMZ collection.</title>
        <authorList>
            <person name="Nouioui I."/>
        </authorList>
    </citation>
    <scope>NUCLEOTIDE SEQUENCE [LARGE SCALE GENOMIC DNA]</scope>
    <source>
        <strain evidence="11">DSM 41640</strain>
    </source>
</reference>
<dbReference type="PANTHER" id="PTHR43406">
    <property type="entry name" value="TRYPTOPHAN SYNTHASE, ALPHA CHAIN"/>
    <property type="match status" value="1"/>
</dbReference>
<comment type="subunit">
    <text evidence="2 8">Tetramer of two alpha and two beta chains.</text>
</comment>
<dbReference type="PANTHER" id="PTHR43406:SF1">
    <property type="entry name" value="TRYPTOPHAN SYNTHASE ALPHA CHAIN, CHLOROPLASTIC"/>
    <property type="match status" value="1"/>
</dbReference>
<keyword evidence="11" id="KW-1185">Reference proteome</keyword>
<evidence type="ECO:0000256" key="6">
    <source>
        <dbReference type="ARBA" id="ARBA00023239"/>
    </source>
</evidence>
<comment type="catalytic activity">
    <reaction evidence="7 8">
        <text>(1S,2R)-1-C-(indol-3-yl)glycerol 3-phosphate + L-serine = D-glyceraldehyde 3-phosphate + L-tryptophan + H2O</text>
        <dbReference type="Rhea" id="RHEA:10532"/>
        <dbReference type="ChEBI" id="CHEBI:15377"/>
        <dbReference type="ChEBI" id="CHEBI:33384"/>
        <dbReference type="ChEBI" id="CHEBI:57912"/>
        <dbReference type="ChEBI" id="CHEBI:58866"/>
        <dbReference type="ChEBI" id="CHEBI:59776"/>
        <dbReference type="EC" id="4.2.1.20"/>
    </reaction>
</comment>
<comment type="caution">
    <text evidence="10">The sequence shown here is derived from an EMBL/GenBank/DDBJ whole genome shotgun (WGS) entry which is preliminary data.</text>
</comment>
<dbReference type="Proteomes" id="UP001183824">
    <property type="component" value="Unassembled WGS sequence"/>
</dbReference>
<evidence type="ECO:0000256" key="7">
    <source>
        <dbReference type="ARBA" id="ARBA00049047"/>
    </source>
</evidence>
<feature type="active site" description="Proton acceptor" evidence="8">
    <location>
        <position position="57"/>
    </location>
</feature>
<keyword evidence="4 8" id="KW-0822">Tryptophan biosynthesis</keyword>
<accession>A0ABU2VI87</accession>
<evidence type="ECO:0000313" key="10">
    <source>
        <dbReference type="EMBL" id="MDT0485267.1"/>
    </source>
</evidence>
<dbReference type="InterPro" id="IPR011060">
    <property type="entry name" value="RibuloseP-bd_barrel"/>
</dbReference>
<organism evidence="10 11">
    <name type="scientific">Streptomyces doebereineriae</name>
    <dbReference type="NCBI Taxonomy" id="3075528"/>
    <lineage>
        <taxon>Bacteria</taxon>
        <taxon>Bacillati</taxon>
        <taxon>Actinomycetota</taxon>
        <taxon>Actinomycetes</taxon>
        <taxon>Kitasatosporales</taxon>
        <taxon>Streptomycetaceae</taxon>
        <taxon>Streptomyces</taxon>
    </lineage>
</organism>
<keyword evidence="6 8" id="KW-0456">Lyase</keyword>
<dbReference type="GO" id="GO:0004834">
    <property type="term" value="F:tryptophan synthase activity"/>
    <property type="evidence" value="ECO:0007669"/>
    <property type="project" value="UniProtKB-EC"/>
</dbReference>
<dbReference type="EC" id="4.2.1.20" evidence="8"/>
<evidence type="ECO:0000256" key="3">
    <source>
        <dbReference type="ARBA" id="ARBA00022605"/>
    </source>
</evidence>
<dbReference type="InterPro" id="IPR013785">
    <property type="entry name" value="Aldolase_TIM"/>
</dbReference>
<dbReference type="SUPFAM" id="SSF51366">
    <property type="entry name" value="Ribulose-phoshate binding barrel"/>
    <property type="match status" value="1"/>
</dbReference>
<evidence type="ECO:0000256" key="1">
    <source>
        <dbReference type="ARBA" id="ARBA00004733"/>
    </source>
</evidence>
<dbReference type="Gene3D" id="3.20.20.70">
    <property type="entry name" value="Aldolase class I"/>
    <property type="match status" value="1"/>
</dbReference>
<name>A0ABU2VI87_9ACTN</name>
<comment type="pathway">
    <text evidence="1 8">Amino-acid biosynthesis; L-tryptophan biosynthesis; L-tryptophan from chorismate: step 5/5.</text>
</comment>